<dbReference type="AlphaFoldDB" id="A0A1T4MZU5"/>
<proteinExistence type="predicted"/>
<evidence type="ECO:0000313" key="3">
    <source>
        <dbReference type="Proteomes" id="UP000190395"/>
    </source>
</evidence>
<reference evidence="2 3" key="1">
    <citation type="submission" date="2017-02" db="EMBL/GenBank/DDBJ databases">
        <authorList>
            <person name="Peterson S.W."/>
        </authorList>
    </citation>
    <scope>NUCLEOTIDE SEQUENCE [LARGE SCALE GENOMIC DNA]</scope>
    <source>
        <strain evidence="2 3">ATCC BAA-909</strain>
    </source>
</reference>
<gene>
    <name evidence="2" type="ORF">SAMN02745152_01035</name>
</gene>
<organism evidence="2 3">
    <name type="scientific">Treponema berlinense</name>
    <dbReference type="NCBI Taxonomy" id="225004"/>
    <lineage>
        <taxon>Bacteria</taxon>
        <taxon>Pseudomonadati</taxon>
        <taxon>Spirochaetota</taxon>
        <taxon>Spirochaetia</taxon>
        <taxon>Spirochaetales</taxon>
        <taxon>Treponemataceae</taxon>
        <taxon>Treponema</taxon>
    </lineage>
</organism>
<accession>A0A1T4MZU5</accession>
<keyword evidence="2" id="KW-0255">Endonuclease</keyword>
<evidence type="ECO:0000259" key="1">
    <source>
        <dbReference type="Pfam" id="PF12183"/>
    </source>
</evidence>
<protein>
    <submittedName>
        <fullName evidence="2">Restriction endonuclease NotI</fullName>
    </submittedName>
</protein>
<feature type="domain" description="Restriction endonuclease type II NotI" evidence="1">
    <location>
        <begin position="25"/>
        <end position="227"/>
    </location>
</feature>
<dbReference type="GeneID" id="303367287"/>
<sequence>MIETNPMAEIFGFPPENIDKRASYYRENRLCPFFNRFPNCTKDKADDPLGVCSINHQGSKIITCPSRFREDWMILRNAAAFVWPKGTKWTSLPEIRLSDANGQSAGNIDYVLVSYDTDGKILDFASIEVQGVYISGNLRNSFKEYMTNPSPDFSWDGKNYPHPDYLSSSRKRLIPQMLYKGGIFKAWGKKQCFVIQKSFFETLPSLPQVSKEQADIAWFLYDLDYSKTDNQNHLVLKDIIYTEFKAALDKVIYTNPGKMSDFVNQLQGKLEERKVCPPETHSVFELL</sequence>
<dbReference type="GO" id="GO:0004519">
    <property type="term" value="F:endonuclease activity"/>
    <property type="evidence" value="ECO:0007669"/>
    <property type="project" value="UniProtKB-KW"/>
</dbReference>
<dbReference type="RefSeq" id="WP_200806551.1">
    <property type="nucleotide sequence ID" value="NZ_FUXC01000005.1"/>
</dbReference>
<keyword evidence="2" id="KW-0378">Hydrolase</keyword>
<keyword evidence="3" id="KW-1185">Reference proteome</keyword>
<keyword evidence="2" id="KW-0540">Nuclease</keyword>
<dbReference type="EMBL" id="FUXC01000005">
    <property type="protein sequence ID" value="SJZ72158.1"/>
    <property type="molecule type" value="Genomic_DNA"/>
</dbReference>
<dbReference type="InterPro" id="IPR022009">
    <property type="entry name" value="Resctriction_endonuc_II_NotI"/>
</dbReference>
<dbReference type="Proteomes" id="UP000190395">
    <property type="component" value="Unassembled WGS sequence"/>
</dbReference>
<evidence type="ECO:0000313" key="2">
    <source>
        <dbReference type="EMBL" id="SJZ72158.1"/>
    </source>
</evidence>
<dbReference type="Pfam" id="PF12183">
    <property type="entry name" value="NotI"/>
    <property type="match status" value="1"/>
</dbReference>
<dbReference type="STRING" id="225004.SAMN02745152_01035"/>
<name>A0A1T4MZU5_9SPIR</name>